<evidence type="ECO:0000256" key="5">
    <source>
        <dbReference type="ARBA" id="ARBA00022792"/>
    </source>
</evidence>
<sequence length="239" mass="27038">MRATSRLFASVKSASKYLEPNTPTGLTGLTTHPSPRPALIYTYRQTLNKLAQLPRSSVYRQSTEALTKQRLQIIESVKPEGYEQWLERVRKQIEASPTAFSKLLNEDGSLSSEKLHVEAVDNWDGKITRGDANYEGPNTMAQAEAKARAVSDEVREKELEDKEGIPPTVEDLEVEPPLTRDQIEGIEQKIGAGLIEEVIQVAEGELELVAEMLRYQVWEDLEEKTPSGQWEYFERGHRV</sequence>
<dbReference type="GO" id="GO:0022904">
    <property type="term" value="P:respiratory electron transport chain"/>
    <property type="evidence" value="ECO:0007669"/>
    <property type="project" value="InterPro"/>
</dbReference>
<evidence type="ECO:0000256" key="7">
    <source>
        <dbReference type="ARBA" id="ARBA00023128"/>
    </source>
</evidence>
<organism evidence="9 10">
    <name type="scientific">Fonsecaea erecta</name>
    <dbReference type="NCBI Taxonomy" id="1367422"/>
    <lineage>
        <taxon>Eukaryota</taxon>
        <taxon>Fungi</taxon>
        <taxon>Dikarya</taxon>
        <taxon>Ascomycota</taxon>
        <taxon>Pezizomycotina</taxon>
        <taxon>Eurotiomycetes</taxon>
        <taxon>Chaetothyriomycetidae</taxon>
        <taxon>Chaetothyriales</taxon>
        <taxon>Herpotrichiellaceae</taxon>
        <taxon>Fonsecaea</taxon>
    </lineage>
</organism>
<gene>
    <name evidence="9" type="ORF">AYL99_05408</name>
</gene>
<evidence type="ECO:0000256" key="4">
    <source>
        <dbReference type="ARBA" id="ARBA00022660"/>
    </source>
</evidence>
<evidence type="ECO:0000256" key="1">
    <source>
        <dbReference type="ARBA" id="ARBA00004443"/>
    </source>
</evidence>
<evidence type="ECO:0000256" key="3">
    <source>
        <dbReference type="ARBA" id="ARBA00022448"/>
    </source>
</evidence>
<comment type="subcellular location">
    <subcellularLocation>
        <location evidence="1">Mitochondrion inner membrane</location>
        <topology evidence="1">Peripheral membrane protein</topology>
        <orientation evidence="1">Matrix side</orientation>
    </subcellularLocation>
</comment>
<dbReference type="PANTHER" id="PTHR12653:SF0">
    <property type="entry name" value="NADH DEHYDROGENASE [UBIQUINONE] 1 ALPHA SUBCOMPLEX SUBUNIT 5"/>
    <property type="match status" value="1"/>
</dbReference>
<dbReference type="OrthoDB" id="286811at2759"/>
<dbReference type="AlphaFoldDB" id="A0A178ZLY6"/>
<proteinExistence type="inferred from homology"/>
<dbReference type="Pfam" id="PF04716">
    <property type="entry name" value="ETC_C1_NDUFA5"/>
    <property type="match status" value="1"/>
</dbReference>
<evidence type="ECO:0008006" key="11">
    <source>
        <dbReference type="Google" id="ProtNLM"/>
    </source>
</evidence>
<keyword evidence="4" id="KW-0679">Respiratory chain</keyword>
<keyword evidence="6" id="KW-0249">Electron transport</keyword>
<dbReference type="EMBL" id="LVYI01000004">
    <property type="protein sequence ID" value="OAP60406.1"/>
    <property type="molecule type" value="Genomic_DNA"/>
</dbReference>
<keyword evidence="8" id="KW-0472">Membrane</keyword>
<protein>
    <recommendedName>
        <fullName evidence="11">NADH-ubiquinone oxidoreductase 29.9 kDa subunit, mitochondrial</fullName>
    </recommendedName>
</protein>
<comment type="caution">
    <text evidence="9">The sequence shown here is derived from an EMBL/GenBank/DDBJ whole genome shotgun (WGS) entry which is preliminary data.</text>
</comment>
<evidence type="ECO:0000256" key="8">
    <source>
        <dbReference type="ARBA" id="ARBA00023136"/>
    </source>
</evidence>
<dbReference type="STRING" id="1367422.A0A178ZLY6"/>
<accession>A0A178ZLY6</accession>
<dbReference type="RefSeq" id="XP_018693773.1">
    <property type="nucleotide sequence ID" value="XM_018836920.1"/>
</dbReference>
<evidence type="ECO:0000256" key="2">
    <source>
        <dbReference type="ARBA" id="ARBA00010261"/>
    </source>
</evidence>
<name>A0A178ZLY6_9EURO</name>
<keyword evidence="3" id="KW-0813">Transport</keyword>
<comment type="similarity">
    <text evidence="2">Belongs to the complex I NDUFA5 subunit family.</text>
</comment>
<keyword evidence="5" id="KW-0999">Mitochondrion inner membrane</keyword>
<dbReference type="GeneID" id="30009576"/>
<evidence type="ECO:0000313" key="9">
    <source>
        <dbReference type="EMBL" id="OAP60406.1"/>
    </source>
</evidence>
<evidence type="ECO:0000256" key="6">
    <source>
        <dbReference type="ARBA" id="ARBA00022982"/>
    </source>
</evidence>
<dbReference type="PANTHER" id="PTHR12653">
    <property type="entry name" value="NADH-UBIQUINONE OXIDOREDUCTASE 13 KD-B SUBUNIT"/>
    <property type="match status" value="1"/>
</dbReference>
<keyword evidence="7" id="KW-0496">Mitochondrion</keyword>
<keyword evidence="10" id="KW-1185">Reference proteome</keyword>
<dbReference type="Proteomes" id="UP000078343">
    <property type="component" value="Unassembled WGS sequence"/>
</dbReference>
<reference evidence="9 10" key="1">
    <citation type="submission" date="2016-04" db="EMBL/GenBank/DDBJ databases">
        <title>Draft genome of Fonsecaea erecta CBS 125763.</title>
        <authorList>
            <person name="Weiss V.A."/>
            <person name="Vicente V.A."/>
            <person name="Raittz R.T."/>
            <person name="Moreno L.F."/>
            <person name="De Souza E.M."/>
            <person name="Pedrosa F.O."/>
            <person name="Steffens M.B."/>
            <person name="Faoro H."/>
            <person name="Tadra-Sfeir M.Z."/>
            <person name="Najafzadeh M.J."/>
            <person name="Felipe M.S."/>
            <person name="Teixeira M."/>
            <person name="Sun J."/>
            <person name="Xi L."/>
            <person name="Gomes R."/>
            <person name="De Azevedo C.M."/>
            <person name="Salgado C.G."/>
            <person name="Da Silva M.B."/>
            <person name="Nascimento M.F."/>
            <person name="Queiroz-Telles F."/>
            <person name="Attili D.S."/>
            <person name="Gorbushina A."/>
        </authorList>
    </citation>
    <scope>NUCLEOTIDE SEQUENCE [LARGE SCALE GENOMIC DNA]</scope>
    <source>
        <strain evidence="9 10">CBS 125763</strain>
    </source>
</reference>
<dbReference type="InterPro" id="IPR006806">
    <property type="entry name" value="NDUFA5"/>
</dbReference>
<evidence type="ECO:0000313" key="10">
    <source>
        <dbReference type="Proteomes" id="UP000078343"/>
    </source>
</evidence>
<dbReference type="GO" id="GO:0005743">
    <property type="term" value="C:mitochondrial inner membrane"/>
    <property type="evidence" value="ECO:0007669"/>
    <property type="project" value="UniProtKB-SubCell"/>
</dbReference>